<name>A0A249SN43_9MOLU</name>
<dbReference type="Proteomes" id="UP000232229">
    <property type="component" value="Chromosome"/>
</dbReference>
<sequence>MDKELKKGILEMLVLNFLSQRNFYAYELNRKLNEVVETNESTTYAIFKKLVDKGFCKHYFEESTTGPMRKCYKITKLGLEHLEVLKKSWMEISKKVTLLIDDKKM</sequence>
<reference evidence="2 3" key="1">
    <citation type="submission" date="2017-08" db="EMBL/GenBank/DDBJ databases">
        <title>Complete Genome Sequence of Mesoplasma chauliocola.</title>
        <authorList>
            <person name="Knight T.F.Jr."/>
            <person name="Citino T."/>
        </authorList>
    </citation>
    <scope>NUCLEOTIDE SEQUENCE [LARGE SCALE GENOMIC DNA]</scope>
    <source>
        <strain evidence="2 3">CHPA-2</strain>
    </source>
</reference>
<dbReference type="InterPro" id="IPR052509">
    <property type="entry name" value="Metal_resp_DNA-bind_regulator"/>
</dbReference>
<evidence type="ECO:0000259" key="1">
    <source>
        <dbReference type="Pfam" id="PF03551"/>
    </source>
</evidence>
<dbReference type="PANTHER" id="PTHR33169:SF14">
    <property type="entry name" value="TRANSCRIPTIONAL REGULATOR RV3488"/>
    <property type="match status" value="1"/>
</dbReference>
<feature type="domain" description="Transcription regulator PadR N-terminal" evidence="1">
    <location>
        <begin position="14"/>
        <end position="83"/>
    </location>
</feature>
<protein>
    <submittedName>
        <fullName evidence="2">PadR family transcriptional regulator</fullName>
    </submittedName>
</protein>
<dbReference type="AlphaFoldDB" id="A0A249SN43"/>
<keyword evidence="3" id="KW-1185">Reference proteome</keyword>
<dbReference type="STRING" id="1336232.GCA_000518825_00299"/>
<evidence type="ECO:0000313" key="2">
    <source>
        <dbReference type="EMBL" id="ASZ09084.1"/>
    </source>
</evidence>
<dbReference type="RefSeq" id="WP_027875344.1">
    <property type="nucleotide sequence ID" value="NZ_CP023173.1"/>
</dbReference>
<dbReference type="KEGG" id="mchc:CK556_01780"/>
<dbReference type="InterPro" id="IPR036388">
    <property type="entry name" value="WH-like_DNA-bd_sf"/>
</dbReference>
<dbReference type="InterPro" id="IPR005149">
    <property type="entry name" value="Tscrpt_reg_PadR_N"/>
</dbReference>
<dbReference type="PANTHER" id="PTHR33169">
    <property type="entry name" value="PADR-FAMILY TRANSCRIPTIONAL REGULATOR"/>
    <property type="match status" value="1"/>
</dbReference>
<dbReference type="Gene3D" id="1.10.10.10">
    <property type="entry name" value="Winged helix-like DNA-binding domain superfamily/Winged helix DNA-binding domain"/>
    <property type="match status" value="1"/>
</dbReference>
<proteinExistence type="predicted"/>
<gene>
    <name evidence="2" type="ORF">CK556_01780</name>
</gene>
<dbReference type="Pfam" id="PF03551">
    <property type="entry name" value="PadR"/>
    <property type="match status" value="1"/>
</dbReference>
<dbReference type="SUPFAM" id="SSF46785">
    <property type="entry name" value="Winged helix' DNA-binding domain"/>
    <property type="match status" value="1"/>
</dbReference>
<evidence type="ECO:0000313" key="3">
    <source>
        <dbReference type="Proteomes" id="UP000232229"/>
    </source>
</evidence>
<accession>A0A249SN43</accession>
<organism evidence="2 3">
    <name type="scientific">Mesoplasma chauliocola</name>
    <dbReference type="NCBI Taxonomy" id="216427"/>
    <lineage>
        <taxon>Bacteria</taxon>
        <taxon>Bacillati</taxon>
        <taxon>Mycoplasmatota</taxon>
        <taxon>Mollicutes</taxon>
        <taxon>Entomoplasmatales</taxon>
        <taxon>Entomoplasmataceae</taxon>
        <taxon>Mesoplasma</taxon>
    </lineage>
</organism>
<dbReference type="EMBL" id="CP023173">
    <property type="protein sequence ID" value="ASZ09084.1"/>
    <property type="molecule type" value="Genomic_DNA"/>
</dbReference>
<dbReference type="InterPro" id="IPR036390">
    <property type="entry name" value="WH_DNA-bd_sf"/>
</dbReference>